<gene>
    <name evidence="2" type="ORF">MHPYR_330017</name>
</gene>
<proteinExistence type="predicted"/>
<dbReference type="AlphaFoldDB" id="A0A1Y5PCT1"/>
<feature type="compositionally biased region" description="Low complexity" evidence="1">
    <location>
        <begin position="279"/>
        <end position="290"/>
    </location>
</feature>
<protein>
    <submittedName>
        <fullName evidence="2">Uncharacterized protein</fullName>
    </submittedName>
</protein>
<feature type="compositionally biased region" description="Low complexity" evidence="1">
    <location>
        <begin position="248"/>
        <end position="259"/>
    </location>
</feature>
<sequence length="330" mass="33164">MRRALGPFLTTGVALVAATVVVANPLAPPSRDMQISTTQLSTSPDLLSPSDKSLLSALTPQLPLSSIGPALAQILAALAADADRISREVTSEVGPGALAAAALPEQTAYRPEPVAAPLIEAANATPLAASTGFASSVVSSDVVQVLNGLVADTGYLGGKVVEASVALVQVIIRVPEFVVTAVLDLLNGDVAGALDTVKSVIKAFFGPGLIILDGIRDVLYGRQTPPVPPPTAAKRLVEQITGTAPDQPTTGGTARPTRGNNAESGRKHVEAPSAAALRPTATTSKPAASADQTPTPAKPQSSKPASGSTRATAGSARESKPAVSSSSSAD</sequence>
<dbReference type="EMBL" id="FLQS01000027">
    <property type="protein sequence ID" value="SBS76526.1"/>
    <property type="molecule type" value="Genomic_DNA"/>
</dbReference>
<name>A0A1Y5PCT1_9MYCO</name>
<reference evidence="2" key="1">
    <citation type="submission" date="2016-03" db="EMBL/GenBank/DDBJ databases">
        <authorList>
            <person name="Ploux O."/>
        </authorList>
    </citation>
    <scope>NUCLEOTIDE SEQUENCE</scope>
    <source>
        <strain evidence="2">UC10</strain>
    </source>
</reference>
<accession>A0A1Y5PCT1</accession>
<evidence type="ECO:0000313" key="2">
    <source>
        <dbReference type="EMBL" id="SBS76526.1"/>
    </source>
</evidence>
<organism evidence="2">
    <name type="scientific">uncultured Mycobacterium sp</name>
    <dbReference type="NCBI Taxonomy" id="171292"/>
    <lineage>
        <taxon>Bacteria</taxon>
        <taxon>Bacillati</taxon>
        <taxon>Actinomycetota</taxon>
        <taxon>Actinomycetes</taxon>
        <taxon>Mycobacteriales</taxon>
        <taxon>Mycobacteriaceae</taxon>
        <taxon>Mycobacterium</taxon>
        <taxon>environmental samples</taxon>
    </lineage>
</organism>
<evidence type="ECO:0000256" key="1">
    <source>
        <dbReference type="SAM" id="MobiDB-lite"/>
    </source>
</evidence>
<feature type="compositionally biased region" description="Polar residues" evidence="1">
    <location>
        <begin position="291"/>
        <end position="304"/>
    </location>
</feature>
<feature type="compositionally biased region" description="Low complexity" evidence="1">
    <location>
        <begin position="305"/>
        <end position="330"/>
    </location>
</feature>
<feature type="region of interest" description="Disordered" evidence="1">
    <location>
        <begin position="242"/>
        <end position="330"/>
    </location>
</feature>